<comment type="subunit">
    <text evidence="9">Part of the signal recognition particle protein translocation system, which is composed of SRP and FtsY.</text>
</comment>
<comment type="similarity">
    <text evidence="1 9">Belongs to the GTP-binding SRP family. SRP54 subfamily.</text>
</comment>
<dbReference type="GO" id="GO:0006614">
    <property type="term" value="P:SRP-dependent cotranslational protein targeting to membrane"/>
    <property type="evidence" value="ECO:0007669"/>
    <property type="project" value="InterPro"/>
</dbReference>
<dbReference type="CDD" id="cd18539">
    <property type="entry name" value="SRP_G"/>
    <property type="match status" value="1"/>
</dbReference>
<dbReference type="PANTHER" id="PTHR11564:SF5">
    <property type="entry name" value="SIGNAL RECOGNITION PARTICLE SUBUNIT SRP54"/>
    <property type="match status" value="1"/>
</dbReference>
<gene>
    <name evidence="9" type="primary">ffh</name>
    <name evidence="11" type="ORF">EGI31_24665</name>
</gene>
<feature type="binding site" evidence="9">
    <location>
        <begin position="188"/>
        <end position="192"/>
    </location>
    <ligand>
        <name>GTP</name>
        <dbReference type="ChEBI" id="CHEBI:37565"/>
    </ligand>
</feature>
<dbReference type="Pfam" id="PF02881">
    <property type="entry name" value="SRP54_N"/>
    <property type="match status" value="1"/>
</dbReference>
<dbReference type="Pfam" id="PF00448">
    <property type="entry name" value="SRP54"/>
    <property type="match status" value="1"/>
</dbReference>
<keyword evidence="4 9" id="KW-0694">RNA-binding</keyword>
<dbReference type="SMART" id="SM00962">
    <property type="entry name" value="SRP54"/>
    <property type="match status" value="1"/>
</dbReference>
<dbReference type="InterPro" id="IPR036891">
    <property type="entry name" value="Signal_recog_part_SRP54_M_sf"/>
</dbReference>
<dbReference type="AlphaFoldDB" id="A0AAE3H7C5"/>
<evidence type="ECO:0000313" key="12">
    <source>
        <dbReference type="Proteomes" id="UP001204144"/>
    </source>
</evidence>
<dbReference type="SUPFAM" id="SSF47446">
    <property type="entry name" value="Signal peptide-binding domain"/>
    <property type="match status" value="1"/>
</dbReference>
<comment type="domain">
    <text evidence="9">Composed of three domains: the N-terminal N domain, which is responsible for interactions with the ribosome, the central G domain, which binds GTP, and the C-terminal M domain, which binds the RNA and the signal sequence of the RNC.</text>
</comment>
<dbReference type="Gene3D" id="1.20.120.140">
    <property type="entry name" value="Signal recognition particle SRP54, nucleotide-binding domain"/>
    <property type="match status" value="1"/>
</dbReference>
<keyword evidence="6 9" id="KW-0733">Signal recognition particle</keyword>
<keyword evidence="5 9" id="KW-0342">GTP-binding</keyword>
<accession>A0AAE3H7C5</accession>
<evidence type="ECO:0000256" key="7">
    <source>
        <dbReference type="ARBA" id="ARBA00023274"/>
    </source>
</evidence>
<comment type="catalytic activity">
    <reaction evidence="8 9">
        <text>GTP + H2O = GDP + phosphate + H(+)</text>
        <dbReference type="Rhea" id="RHEA:19669"/>
        <dbReference type="ChEBI" id="CHEBI:15377"/>
        <dbReference type="ChEBI" id="CHEBI:15378"/>
        <dbReference type="ChEBI" id="CHEBI:37565"/>
        <dbReference type="ChEBI" id="CHEBI:43474"/>
        <dbReference type="ChEBI" id="CHEBI:58189"/>
        <dbReference type="EC" id="3.6.5.4"/>
    </reaction>
</comment>
<evidence type="ECO:0000256" key="8">
    <source>
        <dbReference type="ARBA" id="ARBA00048027"/>
    </source>
</evidence>
<dbReference type="SMART" id="SM00382">
    <property type="entry name" value="AAA"/>
    <property type="match status" value="1"/>
</dbReference>
<evidence type="ECO:0000313" key="11">
    <source>
        <dbReference type="EMBL" id="MCP9766143.1"/>
    </source>
</evidence>
<dbReference type="GO" id="GO:0048500">
    <property type="term" value="C:signal recognition particle"/>
    <property type="evidence" value="ECO:0007669"/>
    <property type="project" value="UniProtKB-UniRule"/>
</dbReference>
<dbReference type="InterPro" id="IPR004125">
    <property type="entry name" value="Signal_recog_particle_SRP54_M"/>
</dbReference>
<dbReference type="InterPro" id="IPR013822">
    <property type="entry name" value="Signal_recog_particl_SRP54_hlx"/>
</dbReference>
<evidence type="ECO:0000256" key="5">
    <source>
        <dbReference type="ARBA" id="ARBA00023134"/>
    </source>
</evidence>
<dbReference type="RefSeq" id="WP_255039847.1">
    <property type="nucleotide sequence ID" value="NZ_RJUF01000195.1"/>
</dbReference>
<dbReference type="Proteomes" id="UP001204144">
    <property type="component" value="Unassembled WGS sequence"/>
</dbReference>
<dbReference type="PANTHER" id="PTHR11564">
    <property type="entry name" value="SIGNAL RECOGNITION PARTICLE 54K PROTEIN SRP54"/>
    <property type="match status" value="1"/>
</dbReference>
<dbReference type="InterPro" id="IPR004780">
    <property type="entry name" value="SRP"/>
</dbReference>
<comment type="function">
    <text evidence="9">Involved in targeting and insertion of nascent membrane proteins into the cytoplasmic membrane. Binds to the hydrophobic signal sequence of the ribosome-nascent chain (RNC) as it emerges from the ribosomes. The SRP-RNC complex is then targeted to the cytoplasmic membrane where it interacts with the SRP receptor FtsY.</text>
</comment>
<evidence type="ECO:0000256" key="6">
    <source>
        <dbReference type="ARBA" id="ARBA00023135"/>
    </source>
</evidence>
<dbReference type="FunFam" id="3.40.50.300:FF:000022">
    <property type="entry name" value="Signal recognition particle 54 kDa subunit"/>
    <property type="match status" value="1"/>
</dbReference>
<dbReference type="SUPFAM" id="SSF52540">
    <property type="entry name" value="P-loop containing nucleoside triphosphate hydrolases"/>
    <property type="match status" value="1"/>
</dbReference>
<dbReference type="GO" id="GO:0003924">
    <property type="term" value="F:GTPase activity"/>
    <property type="evidence" value="ECO:0007669"/>
    <property type="project" value="UniProtKB-UniRule"/>
</dbReference>
<dbReference type="Pfam" id="PF02978">
    <property type="entry name" value="SRP_SPB"/>
    <property type="match status" value="1"/>
</dbReference>
<evidence type="ECO:0000259" key="10">
    <source>
        <dbReference type="PROSITE" id="PS00300"/>
    </source>
</evidence>
<sequence length="438" mass="48203">MFQNLQDKLNGAFKTLKGKGRITDVNIASTVKEIRRALMDADVNYKVAKDVTDRVKQEALDRKVMIAVEPGQLFVKIVQEQLQDLMGGMAQTVNLKGSPAVVLIAGLQGSGKTTFSGKFAAYLKKQGKQVMLVACDVYRPAAITQLQVLGEQIGVEVYAEPDNKDAVSIAKNAVAAAKVKGKSIVIVDTAGRLAVDEVMMTEVENIKKTISPSEILFVVDSMTGQDAVNTAKTFNERLDFDGVVLTKLDGDSRGGAALSIRTVVEKPIKFMSTGEKMEDLDIFHPDRMASRILGMGDVISLVERAQQAFDEDEAKKMNKKMRENSFDLNDFLSQLEQIKKMGNIKDVMGMIPGMGSAVKDLDISNDSFKPIESIIKSMTPKEREMPDLIDGSRRKRIAGGAGRTIQEVNNLLKQFDQMKKMMKKFNKMSPSGKSRMFG</sequence>
<dbReference type="InterPro" id="IPR027417">
    <property type="entry name" value="P-loop_NTPase"/>
</dbReference>
<dbReference type="NCBIfam" id="TIGR00959">
    <property type="entry name" value="ffh"/>
    <property type="match status" value="1"/>
</dbReference>
<protein>
    <recommendedName>
        <fullName evidence="9">Signal recognition particle protein</fullName>
        <ecNumber evidence="9">3.6.5.4</ecNumber>
    </recommendedName>
    <alternativeName>
        <fullName evidence="9">Fifty-four homolog</fullName>
    </alternativeName>
</protein>
<dbReference type="GO" id="GO:0008312">
    <property type="term" value="F:7S RNA binding"/>
    <property type="evidence" value="ECO:0007669"/>
    <property type="project" value="InterPro"/>
</dbReference>
<keyword evidence="9" id="KW-0963">Cytoplasm</keyword>
<dbReference type="EMBL" id="RJUF01000195">
    <property type="protein sequence ID" value="MCP9766143.1"/>
    <property type="molecule type" value="Genomic_DNA"/>
</dbReference>
<feature type="domain" description="SRP54-type proteins GTP-binding" evidence="10">
    <location>
        <begin position="267"/>
        <end position="280"/>
    </location>
</feature>
<evidence type="ECO:0000256" key="4">
    <source>
        <dbReference type="ARBA" id="ARBA00022884"/>
    </source>
</evidence>
<dbReference type="EC" id="3.6.5.4" evidence="9"/>
<dbReference type="InterPro" id="IPR022941">
    <property type="entry name" value="SRP54"/>
</dbReference>
<evidence type="ECO:0000256" key="3">
    <source>
        <dbReference type="ARBA" id="ARBA00022801"/>
    </source>
</evidence>
<dbReference type="GO" id="GO:0005525">
    <property type="term" value="F:GTP binding"/>
    <property type="evidence" value="ECO:0007669"/>
    <property type="project" value="UniProtKB-UniRule"/>
</dbReference>
<organism evidence="11 12">
    <name type="scientific">Lacihabitans soyangensis</name>
    <dbReference type="NCBI Taxonomy" id="869394"/>
    <lineage>
        <taxon>Bacteria</taxon>
        <taxon>Pseudomonadati</taxon>
        <taxon>Bacteroidota</taxon>
        <taxon>Cytophagia</taxon>
        <taxon>Cytophagales</taxon>
        <taxon>Leadbetterellaceae</taxon>
        <taxon>Lacihabitans</taxon>
    </lineage>
</organism>
<name>A0AAE3H7C5_9BACT</name>
<feature type="binding site" evidence="9">
    <location>
        <begin position="246"/>
        <end position="249"/>
    </location>
    <ligand>
        <name>GTP</name>
        <dbReference type="ChEBI" id="CHEBI:37565"/>
    </ligand>
</feature>
<dbReference type="InterPro" id="IPR000897">
    <property type="entry name" value="SRP54_GTPase_dom"/>
</dbReference>
<dbReference type="HAMAP" id="MF_00306">
    <property type="entry name" value="SRP54"/>
    <property type="match status" value="1"/>
</dbReference>
<keyword evidence="12" id="KW-1185">Reference proteome</keyword>
<comment type="caution">
    <text evidence="11">The sequence shown here is derived from an EMBL/GenBank/DDBJ whole genome shotgun (WGS) entry which is preliminary data.</text>
</comment>
<feature type="binding site" evidence="9">
    <location>
        <begin position="106"/>
        <end position="113"/>
    </location>
    <ligand>
        <name>GTP</name>
        <dbReference type="ChEBI" id="CHEBI:37565"/>
    </ligand>
</feature>
<reference evidence="11 12" key="1">
    <citation type="submission" date="2018-11" db="EMBL/GenBank/DDBJ databases">
        <title>Novel bacteria species description.</title>
        <authorList>
            <person name="Han J.-H."/>
        </authorList>
    </citation>
    <scope>NUCLEOTIDE SEQUENCE [LARGE SCALE GENOMIC DNA]</scope>
    <source>
        <strain evidence="11 12">KCTC23259</strain>
    </source>
</reference>
<dbReference type="PROSITE" id="PS00300">
    <property type="entry name" value="SRP54"/>
    <property type="match status" value="1"/>
</dbReference>
<evidence type="ECO:0000256" key="1">
    <source>
        <dbReference type="ARBA" id="ARBA00005450"/>
    </source>
</evidence>
<keyword evidence="7 9" id="KW-0687">Ribonucleoprotein</keyword>
<evidence type="ECO:0000256" key="2">
    <source>
        <dbReference type="ARBA" id="ARBA00022741"/>
    </source>
</evidence>
<keyword evidence="2 9" id="KW-0547">Nucleotide-binding</keyword>
<dbReference type="Gene3D" id="1.10.260.30">
    <property type="entry name" value="Signal recognition particle, SRP54 subunit, M-domain"/>
    <property type="match status" value="1"/>
</dbReference>
<evidence type="ECO:0000256" key="9">
    <source>
        <dbReference type="HAMAP-Rule" id="MF_00306"/>
    </source>
</evidence>
<dbReference type="Gene3D" id="3.40.50.300">
    <property type="entry name" value="P-loop containing nucleotide triphosphate hydrolases"/>
    <property type="match status" value="1"/>
</dbReference>
<dbReference type="InterPro" id="IPR042101">
    <property type="entry name" value="SRP54_N_sf"/>
</dbReference>
<proteinExistence type="inferred from homology"/>
<dbReference type="SMART" id="SM00963">
    <property type="entry name" value="SRP54_N"/>
    <property type="match status" value="1"/>
</dbReference>
<comment type="subcellular location">
    <subcellularLocation>
        <location evidence="9">Cytoplasm</location>
    </subcellularLocation>
    <text evidence="9">The SRP-RNC complex is targeted to the cytoplasmic membrane.</text>
</comment>
<keyword evidence="3 9" id="KW-0378">Hydrolase</keyword>
<dbReference type="InterPro" id="IPR003593">
    <property type="entry name" value="AAA+_ATPase"/>
</dbReference>